<organism evidence="6 7">
    <name type="scientific">Tetraparma gracilis</name>
    <dbReference type="NCBI Taxonomy" id="2962635"/>
    <lineage>
        <taxon>Eukaryota</taxon>
        <taxon>Sar</taxon>
        <taxon>Stramenopiles</taxon>
        <taxon>Ochrophyta</taxon>
        <taxon>Bolidophyceae</taxon>
        <taxon>Parmales</taxon>
        <taxon>Triparmaceae</taxon>
        <taxon>Tetraparma</taxon>
    </lineage>
</organism>
<accession>A0ABQ6N6A0</accession>
<evidence type="ECO:0000256" key="1">
    <source>
        <dbReference type="ARBA" id="ARBA00007806"/>
    </source>
</evidence>
<dbReference type="Gene3D" id="3.20.20.80">
    <property type="entry name" value="Glycosidases"/>
    <property type="match status" value="1"/>
</dbReference>
<sequence length="777" mass="84065">MLRLLPLLLLSALSTATHLTSVTSLTCEASSCDVAFTTSDLTSDSPISGKITFHTNDIVQYWVTTNTSDVGCGEKVLAGLPDLTPPLSISLLEQDDRYEISSDTVTVTMMKDAVFSINDYVKEAAPLSWNGTTTTQTLAPSASASAVLGGGMQNGRFVHTDSCIGIGVDYNWEDEGHPNSVPWYMNVDVATSATVGVLRNTWAPGMYSFSSTSPSTLAHNETARFDAFYMVGSSPQDVLASYTAVTGPPFLPPIYGFGVGDSDCYHNDRHGNSTSAVLAVAEKYRALDMPGGWFLPNDGYGCGYGEPTDGDFPTNLTSLTSVVAGLHDLGFYSGLWTSTGMPNIVDEVGTAGTRICKTDVGWIGDGYEYAFDGVQLCADGIEDNSDARRFVWTVEGWAGTHRLAVMWTGDDTSDFEYIRWQIPTYVGCGFSAQAHVSGDIDGIFGGSPKTYVRDLQFKALTTTIMSMSGWAENPDKQPWTWGEPYTSINRMYLKLKSRLTPYMYSLSRTAHDTGVPPLRAMLLEFPDDPSLYSNSTGTAQQFMAGPSLLVAPVYRDEEKRDGIYFPTASDGGEAWLDWWDGSLVASKSDKGTIVDGYPAPLDTLPLFVRAGTILPLWPENNFFDEKPHDPISLELWPQGESDFTLYEDDGVTRKALEASPPAFARTPITMCAPADFLMGEGRKSEAGDVKITVAAFEGAGFDGQLASRAWELNVRAAAKPQGIEVDSEVLVEHASEASFDAAAEGWFFDASVQGGLVMVKVGQKKAAEGFTVELKQL</sequence>
<dbReference type="InterPro" id="IPR000322">
    <property type="entry name" value="Glyco_hydro_31_TIM"/>
</dbReference>
<feature type="domain" description="Glycosyl hydrolase family 31 C-terminal" evidence="5">
    <location>
        <begin position="514"/>
        <end position="614"/>
    </location>
</feature>
<comment type="caution">
    <text evidence="6">The sequence shown here is derived from an EMBL/GenBank/DDBJ whole genome shotgun (WGS) entry which is preliminary data.</text>
</comment>
<evidence type="ECO:0000313" key="7">
    <source>
        <dbReference type="Proteomes" id="UP001165060"/>
    </source>
</evidence>
<feature type="domain" description="Glycoside hydrolase family 31 TIM barrel" evidence="4">
    <location>
        <begin position="377"/>
        <end position="506"/>
    </location>
</feature>
<dbReference type="InterPro" id="IPR048395">
    <property type="entry name" value="Glyco_hydro_31_C"/>
</dbReference>
<feature type="chain" id="PRO_5046456809" description="Glycoside hydrolase family 31 protein" evidence="3">
    <location>
        <begin position="17"/>
        <end position="777"/>
    </location>
</feature>
<evidence type="ECO:0000256" key="3">
    <source>
        <dbReference type="SAM" id="SignalP"/>
    </source>
</evidence>
<dbReference type="PANTHER" id="PTHR22762:SF120">
    <property type="entry name" value="HETEROGLYCAN GLUCOSIDASE 1"/>
    <property type="match status" value="1"/>
</dbReference>
<keyword evidence="3" id="KW-0732">Signal</keyword>
<dbReference type="Pfam" id="PF01055">
    <property type="entry name" value="Glyco_hydro_31_2nd"/>
    <property type="match status" value="1"/>
</dbReference>
<proteinExistence type="inferred from homology"/>
<evidence type="ECO:0008006" key="8">
    <source>
        <dbReference type="Google" id="ProtNLM"/>
    </source>
</evidence>
<evidence type="ECO:0000259" key="5">
    <source>
        <dbReference type="Pfam" id="PF21365"/>
    </source>
</evidence>
<reference evidence="6 7" key="1">
    <citation type="journal article" date="2023" name="Commun. Biol.">
        <title>Genome analysis of Parmales, the sister group of diatoms, reveals the evolutionary specialization of diatoms from phago-mixotrophs to photoautotrophs.</title>
        <authorList>
            <person name="Ban H."/>
            <person name="Sato S."/>
            <person name="Yoshikawa S."/>
            <person name="Yamada K."/>
            <person name="Nakamura Y."/>
            <person name="Ichinomiya M."/>
            <person name="Sato N."/>
            <person name="Blanc-Mathieu R."/>
            <person name="Endo H."/>
            <person name="Kuwata A."/>
            <person name="Ogata H."/>
        </authorList>
    </citation>
    <scope>NUCLEOTIDE SEQUENCE [LARGE SCALE GENOMIC DNA]</scope>
</reference>
<dbReference type="EMBL" id="BRYB01001042">
    <property type="protein sequence ID" value="GMI41982.1"/>
    <property type="molecule type" value="Genomic_DNA"/>
</dbReference>
<comment type="similarity">
    <text evidence="1 2">Belongs to the glycosyl hydrolase 31 family.</text>
</comment>
<dbReference type="PANTHER" id="PTHR22762">
    <property type="entry name" value="ALPHA-GLUCOSIDASE"/>
    <property type="match status" value="1"/>
</dbReference>
<evidence type="ECO:0000256" key="2">
    <source>
        <dbReference type="RuleBase" id="RU361185"/>
    </source>
</evidence>
<keyword evidence="2" id="KW-0326">Glycosidase</keyword>
<keyword evidence="7" id="KW-1185">Reference proteome</keyword>
<dbReference type="SUPFAM" id="SSF51011">
    <property type="entry name" value="Glycosyl hydrolase domain"/>
    <property type="match status" value="1"/>
</dbReference>
<dbReference type="Gene3D" id="2.60.40.1180">
    <property type="entry name" value="Golgi alpha-mannosidase II"/>
    <property type="match status" value="2"/>
</dbReference>
<feature type="signal peptide" evidence="3">
    <location>
        <begin position="1"/>
        <end position="16"/>
    </location>
</feature>
<evidence type="ECO:0000313" key="6">
    <source>
        <dbReference type="EMBL" id="GMI41982.1"/>
    </source>
</evidence>
<dbReference type="CDD" id="cd14752">
    <property type="entry name" value="GH31_N"/>
    <property type="match status" value="1"/>
</dbReference>
<dbReference type="Gene3D" id="2.60.40.1760">
    <property type="entry name" value="glycosyl hydrolase (family 31)"/>
    <property type="match status" value="1"/>
</dbReference>
<gene>
    <name evidence="6" type="ORF">TeGR_g8251</name>
</gene>
<dbReference type="InterPro" id="IPR013780">
    <property type="entry name" value="Glyco_hydro_b"/>
</dbReference>
<dbReference type="Pfam" id="PF21365">
    <property type="entry name" value="Glyco_hydro_31_3rd"/>
    <property type="match status" value="1"/>
</dbReference>
<keyword evidence="2" id="KW-0378">Hydrolase</keyword>
<dbReference type="Proteomes" id="UP001165060">
    <property type="component" value="Unassembled WGS sequence"/>
</dbReference>
<dbReference type="SUPFAM" id="SSF51445">
    <property type="entry name" value="(Trans)glycosidases"/>
    <property type="match status" value="1"/>
</dbReference>
<protein>
    <recommendedName>
        <fullName evidence="8">Glycoside hydrolase family 31 protein</fullName>
    </recommendedName>
</protein>
<name>A0ABQ6N6A0_9STRA</name>
<evidence type="ECO:0000259" key="4">
    <source>
        <dbReference type="Pfam" id="PF01055"/>
    </source>
</evidence>
<dbReference type="InterPro" id="IPR017853">
    <property type="entry name" value="GH"/>
</dbReference>